<dbReference type="EMBL" id="DF933811">
    <property type="protein sequence ID" value="GAM34274.1"/>
    <property type="molecule type" value="Genomic_DNA"/>
</dbReference>
<evidence type="ECO:0000313" key="9">
    <source>
        <dbReference type="Proteomes" id="UP000053095"/>
    </source>
</evidence>
<evidence type="ECO:0000256" key="4">
    <source>
        <dbReference type="ARBA" id="ARBA00023015"/>
    </source>
</evidence>
<keyword evidence="5" id="KW-0238">DNA-binding</keyword>
<dbReference type="PANTHER" id="PTHR31668">
    <property type="entry name" value="GLUCOSE TRANSPORT TRANSCRIPTION REGULATOR RGT1-RELATED-RELATED"/>
    <property type="match status" value="1"/>
</dbReference>
<gene>
    <name evidence="8" type="ORF">TCE0_015r01745</name>
</gene>
<protein>
    <submittedName>
        <fullName evidence="8">C6 transcription factor</fullName>
    </submittedName>
</protein>
<dbReference type="AlphaFoldDB" id="A0A6V8H4X5"/>
<evidence type="ECO:0000256" key="3">
    <source>
        <dbReference type="ARBA" id="ARBA00022833"/>
    </source>
</evidence>
<evidence type="ECO:0000256" key="6">
    <source>
        <dbReference type="ARBA" id="ARBA00023163"/>
    </source>
</evidence>
<evidence type="ECO:0000256" key="2">
    <source>
        <dbReference type="ARBA" id="ARBA00022723"/>
    </source>
</evidence>
<keyword evidence="2" id="KW-0479">Metal-binding</keyword>
<dbReference type="GO" id="GO:0003677">
    <property type="term" value="F:DNA binding"/>
    <property type="evidence" value="ECO:0007669"/>
    <property type="project" value="UniProtKB-KW"/>
</dbReference>
<evidence type="ECO:0000256" key="7">
    <source>
        <dbReference type="ARBA" id="ARBA00023242"/>
    </source>
</evidence>
<organism evidence="8 9">
    <name type="scientific">Talaromyces pinophilus</name>
    <name type="common">Penicillium pinophilum</name>
    <dbReference type="NCBI Taxonomy" id="128442"/>
    <lineage>
        <taxon>Eukaryota</taxon>
        <taxon>Fungi</taxon>
        <taxon>Dikarya</taxon>
        <taxon>Ascomycota</taxon>
        <taxon>Pezizomycotina</taxon>
        <taxon>Eurotiomycetes</taxon>
        <taxon>Eurotiomycetidae</taxon>
        <taxon>Eurotiales</taxon>
        <taxon>Trichocomaceae</taxon>
        <taxon>Talaromyces</taxon>
        <taxon>Talaromyces sect. Talaromyces</taxon>
    </lineage>
</organism>
<keyword evidence="9" id="KW-1185">Reference proteome</keyword>
<dbReference type="GO" id="GO:0046872">
    <property type="term" value="F:metal ion binding"/>
    <property type="evidence" value="ECO:0007669"/>
    <property type="project" value="UniProtKB-KW"/>
</dbReference>
<sequence length="346" mass="39123">MDPLVCCVGDESVVIDGSYLSKECIHIREQYQYREHLDIRWVLASFFLHVYNAKIDNRNSALIFVQEALTSARLLGLDQNSQALQLSAAWQVVDNGEIIFPLLWVTERGYSMHLGLTSSSSYNTPLQLMEPIIENAHVKGMIALAGLFVTFDQCIKDYTNKDTLVESERLLRESEISSEDVNATRLADLSITKEWMRTMIWQNALSAGYLSFDSQATSLSFTFPVVIGRDLLSALREFSSEDLLPLGRDQLLKCYEVANTLADTLLCNPALSEQSTLQFGPYDFLHGIYMKILPFLHSDDALNSILREKTAETLLRAPSRLRTLSLPYLWEDDTPVQTNSIASWFG</sequence>
<comment type="caution">
    <text evidence="8">The sequence shown here is derived from an EMBL/GenBank/DDBJ whole genome shotgun (WGS) entry which is preliminary data.</text>
</comment>
<proteinExistence type="predicted"/>
<keyword evidence="6" id="KW-0804">Transcription</keyword>
<dbReference type="GO" id="GO:0005634">
    <property type="term" value="C:nucleus"/>
    <property type="evidence" value="ECO:0007669"/>
    <property type="project" value="UniProtKB-SubCell"/>
</dbReference>
<dbReference type="PANTHER" id="PTHR31668:SF18">
    <property type="entry name" value="MALTOSE FERMENTATION REGULATORY PROTEIN MAL13-RELATED"/>
    <property type="match status" value="1"/>
</dbReference>
<evidence type="ECO:0000256" key="5">
    <source>
        <dbReference type="ARBA" id="ARBA00023125"/>
    </source>
</evidence>
<dbReference type="Proteomes" id="UP000053095">
    <property type="component" value="Unassembled WGS sequence"/>
</dbReference>
<keyword evidence="4" id="KW-0805">Transcription regulation</keyword>
<reference evidence="9" key="1">
    <citation type="journal article" date="2015" name="Genome Announc.">
        <title>Draft genome sequence of Talaromyces cellulolyticus strain Y-94, a source of lignocellulosic biomass-degrading enzymes.</title>
        <authorList>
            <person name="Fujii T."/>
            <person name="Koike H."/>
            <person name="Sawayama S."/>
            <person name="Yano S."/>
            <person name="Inoue H."/>
        </authorList>
    </citation>
    <scope>NUCLEOTIDE SEQUENCE [LARGE SCALE GENOMIC DNA]</scope>
    <source>
        <strain evidence="9">Y-94</strain>
    </source>
</reference>
<evidence type="ECO:0000256" key="1">
    <source>
        <dbReference type="ARBA" id="ARBA00004123"/>
    </source>
</evidence>
<name>A0A6V8H4X5_TALPI</name>
<accession>A0A6V8H4X5</accession>
<comment type="subcellular location">
    <subcellularLocation>
        <location evidence="1">Nucleus</location>
    </subcellularLocation>
</comment>
<keyword evidence="3" id="KW-0862">Zinc</keyword>
<dbReference type="InterPro" id="IPR050797">
    <property type="entry name" value="Carb_Metab_Trans_Reg"/>
</dbReference>
<evidence type="ECO:0000313" key="8">
    <source>
        <dbReference type="EMBL" id="GAM34274.1"/>
    </source>
</evidence>
<keyword evidence="7" id="KW-0539">Nucleus</keyword>